<keyword evidence="9" id="KW-0406">Ion transport</keyword>
<dbReference type="Gene3D" id="2.170.130.10">
    <property type="entry name" value="TonB-dependent receptor, plug domain"/>
    <property type="match status" value="1"/>
</dbReference>
<dbReference type="Proteomes" id="UP001595444">
    <property type="component" value="Unassembled WGS sequence"/>
</dbReference>
<dbReference type="InterPro" id="IPR036942">
    <property type="entry name" value="Beta-barrel_TonB_sf"/>
</dbReference>
<evidence type="ECO:0000256" key="4">
    <source>
        <dbReference type="ARBA" id="ARBA00022452"/>
    </source>
</evidence>
<dbReference type="Gene3D" id="2.40.170.20">
    <property type="entry name" value="TonB-dependent receptor, beta-barrel domain"/>
    <property type="match status" value="1"/>
</dbReference>
<evidence type="ECO:0000256" key="9">
    <source>
        <dbReference type="ARBA" id="ARBA00023065"/>
    </source>
</evidence>
<proteinExistence type="inferred from homology"/>
<keyword evidence="6 14" id="KW-0812">Transmembrane</keyword>
<evidence type="ECO:0000256" key="12">
    <source>
        <dbReference type="ARBA" id="ARBA00023170"/>
    </source>
</evidence>
<evidence type="ECO:0000256" key="6">
    <source>
        <dbReference type="ARBA" id="ARBA00022692"/>
    </source>
</evidence>
<name>A0ABV7D6L0_9PROT</name>
<dbReference type="InterPro" id="IPR000531">
    <property type="entry name" value="Beta-barrel_TonB"/>
</dbReference>
<organism evidence="18 19">
    <name type="scientific">Kordiimonas pumila</name>
    <dbReference type="NCBI Taxonomy" id="2161677"/>
    <lineage>
        <taxon>Bacteria</taxon>
        <taxon>Pseudomonadati</taxon>
        <taxon>Pseudomonadota</taxon>
        <taxon>Alphaproteobacteria</taxon>
        <taxon>Kordiimonadales</taxon>
        <taxon>Kordiimonadaceae</taxon>
        <taxon>Kordiimonas</taxon>
    </lineage>
</organism>
<evidence type="ECO:0000256" key="8">
    <source>
        <dbReference type="ARBA" id="ARBA00023004"/>
    </source>
</evidence>
<dbReference type="RefSeq" id="WP_194213512.1">
    <property type="nucleotide sequence ID" value="NZ_CP061205.1"/>
</dbReference>
<sequence>MTEYLNSENRNIRQLSRRILMASTACVCMTGAAAYAQDAADNEIFEEIVIIADSARAATKTDAKIMEIPQAISVITEDQFKEQGATNFQDIFRYSAGVATELAGIDTRYDSFSARGFGVAQYIDGLNRMPDFVYGARMEVFTLERAEVLRGPSAVLYGAGGSGGILNAVSKTPNFEFGGEIGVQFGTDDRKQFMVDVTGGVSDTVATRFVGLFRDAKLQAEDQADDRILIMPSVTWSPGPDTDITLLVLYQKDDMGTQTYLPLSKTQGASKEDRLPIDFFVGDKDFNHMDTTHTSGTLMIDHRFTDWISYSGRMRYYEHDVDYAEIYADTADGVTPFNDADETIIQREFYVLDETYKILNSDHNVKFDFNTGVFEHKVLVGVDYTQFKQDRREGFSCDGYAGFFGCYAGGSPAPLDLTNPDYYVDVDSGFTNGYDTKSTQLGIYLQDQIKYKDRVTFIAGIRRDRSTSEISGVEEEPNHATTLRFGVIVDVGGGLSPYAGYSESFQPVFGGDFYGNAYNPQAGKQYEVGVKYQPNKSTLITMSYFDITESGFLTTDPDNIQNFIQSGEINSKGFEFEALANVFETLTLTAAYSYTKAEITSDNQGREGFRVEDLPEHGASFWAMNDFVNSGDMIIRAGAGVRYVGSKIDYYNIFETPSVTLVDATVEAFYKDWSFRLNANNVLNKKYYAACSMWSPPSYGACSPGIDRRIVATVSRKF</sequence>
<dbReference type="CDD" id="cd01347">
    <property type="entry name" value="ligand_gated_channel"/>
    <property type="match status" value="1"/>
</dbReference>
<dbReference type="PROSITE" id="PS52016">
    <property type="entry name" value="TONB_DEPENDENT_REC_3"/>
    <property type="match status" value="1"/>
</dbReference>
<dbReference type="Pfam" id="PF00593">
    <property type="entry name" value="TonB_dep_Rec_b-barrel"/>
    <property type="match status" value="1"/>
</dbReference>
<dbReference type="InterPro" id="IPR037066">
    <property type="entry name" value="Plug_dom_sf"/>
</dbReference>
<dbReference type="PANTHER" id="PTHR32552:SF68">
    <property type="entry name" value="FERRICHROME OUTER MEMBRANE TRANSPORTER_PHAGE RECEPTOR"/>
    <property type="match status" value="1"/>
</dbReference>
<evidence type="ECO:0000256" key="13">
    <source>
        <dbReference type="ARBA" id="ARBA00023237"/>
    </source>
</evidence>
<evidence type="ECO:0000256" key="2">
    <source>
        <dbReference type="ARBA" id="ARBA00009810"/>
    </source>
</evidence>
<gene>
    <name evidence="18" type="ORF">ACFOKA_13115</name>
</gene>
<keyword evidence="13 14" id="KW-0998">Cell outer membrane</keyword>
<evidence type="ECO:0000256" key="11">
    <source>
        <dbReference type="ARBA" id="ARBA00023136"/>
    </source>
</evidence>
<dbReference type="Pfam" id="PF07715">
    <property type="entry name" value="Plug"/>
    <property type="match status" value="1"/>
</dbReference>
<keyword evidence="5" id="KW-0410">Iron transport</keyword>
<dbReference type="NCBIfam" id="TIGR01783">
    <property type="entry name" value="TonB-siderophor"/>
    <property type="match status" value="1"/>
</dbReference>
<dbReference type="SUPFAM" id="SSF56935">
    <property type="entry name" value="Porins"/>
    <property type="match status" value="1"/>
</dbReference>
<dbReference type="PANTHER" id="PTHR32552">
    <property type="entry name" value="FERRICHROME IRON RECEPTOR-RELATED"/>
    <property type="match status" value="1"/>
</dbReference>
<comment type="caution">
    <text evidence="18">The sequence shown here is derived from an EMBL/GenBank/DDBJ whole genome shotgun (WGS) entry which is preliminary data.</text>
</comment>
<protein>
    <submittedName>
        <fullName evidence="18">TonB-dependent siderophore receptor</fullName>
    </submittedName>
</protein>
<evidence type="ECO:0000256" key="14">
    <source>
        <dbReference type="PROSITE-ProRule" id="PRU01360"/>
    </source>
</evidence>
<feature type="domain" description="TonB-dependent receptor plug" evidence="17">
    <location>
        <begin position="65"/>
        <end position="165"/>
    </location>
</feature>
<evidence type="ECO:0000259" key="16">
    <source>
        <dbReference type="Pfam" id="PF00593"/>
    </source>
</evidence>
<keyword evidence="4 14" id="KW-1134">Transmembrane beta strand</keyword>
<accession>A0ABV7D6L0</accession>
<dbReference type="EMBL" id="JBHRSL010000010">
    <property type="protein sequence ID" value="MFC3052848.1"/>
    <property type="molecule type" value="Genomic_DNA"/>
</dbReference>
<evidence type="ECO:0000313" key="19">
    <source>
        <dbReference type="Proteomes" id="UP001595444"/>
    </source>
</evidence>
<keyword evidence="11 14" id="KW-0472">Membrane</keyword>
<evidence type="ECO:0000259" key="17">
    <source>
        <dbReference type="Pfam" id="PF07715"/>
    </source>
</evidence>
<evidence type="ECO:0000256" key="10">
    <source>
        <dbReference type="ARBA" id="ARBA00023077"/>
    </source>
</evidence>
<keyword evidence="7" id="KW-0732">Signal</keyword>
<feature type="domain" description="TonB-dependent receptor-like beta-barrel" evidence="16">
    <location>
        <begin position="251"/>
        <end position="682"/>
    </location>
</feature>
<evidence type="ECO:0000256" key="5">
    <source>
        <dbReference type="ARBA" id="ARBA00022496"/>
    </source>
</evidence>
<dbReference type="InterPro" id="IPR010105">
    <property type="entry name" value="TonB_sidphr_rcpt"/>
</dbReference>
<reference evidence="19" key="1">
    <citation type="journal article" date="2019" name="Int. J. Syst. Evol. Microbiol.">
        <title>The Global Catalogue of Microorganisms (GCM) 10K type strain sequencing project: providing services to taxonomists for standard genome sequencing and annotation.</title>
        <authorList>
            <consortium name="The Broad Institute Genomics Platform"/>
            <consortium name="The Broad Institute Genome Sequencing Center for Infectious Disease"/>
            <person name="Wu L."/>
            <person name="Ma J."/>
        </authorList>
    </citation>
    <scope>NUCLEOTIDE SEQUENCE [LARGE SCALE GENOMIC DNA]</scope>
    <source>
        <strain evidence="19">KCTC 62164</strain>
    </source>
</reference>
<evidence type="ECO:0000256" key="1">
    <source>
        <dbReference type="ARBA" id="ARBA00004571"/>
    </source>
</evidence>
<keyword evidence="19" id="KW-1185">Reference proteome</keyword>
<evidence type="ECO:0000313" key="18">
    <source>
        <dbReference type="EMBL" id="MFC3052848.1"/>
    </source>
</evidence>
<keyword evidence="10 15" id="KW-0798">TonB box</keyword>
<comment type="similarity">
    <text evidence="2 14 15">Belongs to the TonB-dependent receptor family.</text>
</comment>
<evidence type="ECO:0000256" key="3">
    <source>
        <dbReference type="ARBA" id="ARBA00022448"/>
    </source>
</evidence>
<evidence type="ECO:0000256" key="15">
    <source>
        <dbReference type="RuleBase" id="RU003357"/>
    </source>
</evidence>
<keyword evidence="12 18" id="KW-0675">Receptor</keyword>
<evidence type="ECO:0000256" key="7">
    <source>
        <dbReference type="ARBA" id="ARBA00022729"/>
    </source>
</evidence>
<comment type="subcellular location">
    <subcellularLocation>
        <location evidence="1 14">Cell outer membrane</location>
        <topology evidence="1 14">Multi-pass membrane protein</topology>
    </subcellularLocation>
</comment>
<keyword evidence="3 14" id="KW-0813">Transport</keyword>
<dbReference type="InterPro" id="IPR039426">
    <property type="entry name" value="TonB-dep_rcpt-like"/>
</dbReference>
<keyword evidence="8" id="KW-0408">Iron</keyword>
<dbReference type="InterPro" id="IPR012910">
    <property type="entry name" value="Plug_dom"/>
</dbReference>